<dbReference type="AlphaFoldDB" id="A0A1H2C8D3"/>
<accession>A0A1H2C8D3</accession>
<feature type="signal peptide" evidence="1">
    <location>
        <begin position="1"/>
        <end position="19"/>
    </location>
</feature>
<keyword evidence="4" id="KW-1185">Reference proteome</keyword>
<dbReference type="InterPro" id="IPR036929">
    <property type="entry name" value="DsbDN_sf"/>
</dbReference>
<protein>
    <submittedName>
        <fullName evidence="3">Thiol:disulfide interchange protein DsbD</fullName>
    </submittedName>
</protein>
<dbReference type="Pfam" id="PF11412">
    <property type="entry name" value="DsbD_N"/>
    <property type="match status" value="1"/>
</dbReference>
<proteinExistence type="predicted"/>
<dbReference type="OrthoDB" id="767251at2"/>
<dbReference type="Gene3D" id="2.60.40.1250">
    <property type="entry name" value="Thiol:disulfide interchange protein DsbD, N-terminal domain"/>
    <property type="match status" value="1"/>
</dbReference>
<name>A0A1H2C8D3_MUCMA</name>
<reference evidence="3 4" key="1">
    <citation type="submission" date="2016-10" db="EMBL/GenBank/DDBJ databases">
        <authorList>
            <person name="de Groot N.N."/>
        </authorList>
    </citation>
    <scope>NUCLEOTIDE SEQUENCE [LARGE SCALE GENOMIC DNA]</scope>
    <source>
        <strain evidence="3 4">MP1X4</strain>
    </source>
</reference>
<dbReference type="RefSeq" id="WP_091380933.1">
    <property type="nucleotide sequence ID" value="NZ_LT629740.1"/>
</dbReference>
<dbReference type="InterPro" id="IPR028250">
    <property type="entry name" value="DsbDN"/>
</dbReference>
<feature type="chain" id="PRO_5009270863" evidence="1">
    <location>
        <begin position="20"/>
        <end position="150"/>
    </location>
</feature>
<evidence type="ECO:0000313" key="4">
    <source>
        <dbReference type="Proteomes" id="UP000199679"/>
    </source>
</evidence>
<keyword evidence="1" id="KW-0732">Signal</keyword>
<dbReference type="EMBL" id="LT629740">
    <property type="protein sequence ID" value="SDT66326.1"/>
    <property type="molecule type" value="Genomic_DNA"/>
</dbReference>
<dbReference type="Proteomes" id="UP000199679">
    <property type="component" value="Chromosome I"/>
</dbReference>
<feature type="domain" description="Thiol:disulfide interchange protein DsbD N-terminal" evidence="2">
    <location>
        <begin position="35"/>
        <end position="145"/>
    </location>
</feature>
<evidence type="ECO:0000313" key="3">
    <source>
        <dbReference type="EMBL" id="SDT66326.1"/>
    </source>
</evidence>
<dbReference type="STRING" id="652787.SAMN05216490_4695"/>
<evidence type="ECO:0000259" key="2">
    <source>
        <dbReference type="Pfam" id="PF11412"/>
    </source>
</evidence>
<gene>
    <name evidence="3" type="ORF">SAMN05216490_4695</name>
</gene>
<organism evidence="3 4">
    <name type="scientific">Mucilaginibacter mallensis</name>
    <dbReference type="NCBI Taxonomy" id="652787"/>
    <lineage>
        <taxon>Bacteria</taxon>
        <taxon>Pseudomonadati</taxon>
        <taxon>Bacteroidota</taxon>
        <taxon>Sphingobacteriia</taxon>
        <taxon>Sphingobacteriales</taxon>
        <taxon>Sphingobacteriaceae</taxon>
        <taxon>Mucilaginibacter</taxon>
    </lineage>
</organism>
<sequence length="150" mass="16925">MKKLLFLMAVFMVSTGAYAQIESHVKWAYAAKRISPTEAVVFLRATIDDDWHIYSAYQKDGGPIKTSFTFTPSKDYTLAGKLAEPTPVTKFEKTFGIDVTYFEKTVTFQQKIKLKTPNATVVKGQLEYMTCNDKKCLPPDDVDFSVTISK</sequence>
<evidence type="ECO:0000256" key="1">
    <source>
        <dbReference type="SAM" id="SignalP"/>
    </source>
</evidence>